<dbReference type="PANTHER" id="PTHR43873:SF1">
    <property type="entry name" value="COBYRINATE A,C-DIAMIDE SYNTHASE"/>
    <property type="match status" value="1"/>
</dbReference>
<dbReference type="AlphaFoldDB" id="A0A5C6QLS3"/>
<comment type="similarity">
    <text evidence="3">Belongs to the CobB/CobQ family. CobQ subfamily.</text>
</comment>
<gene>
    <name evidence="12" type="ORF">ESZ36_07685</name>
</gene>
<dbReference type="Pfam" id="PF01656">
    <property type="entry name" value="CbiA"/>
    <property type="match status" value="1"/>
</dbReference>
<dbReference type="PANTHER" id="PTHR43873">
    <property type="entry name" value="COBYRINATE A,C-DIAMIDE SYNTHASE"/>
    <property type="match status" value="1"/>
</dbReference>
<name>A0A5C6QLS3_9GAMM</name>
<dbReference type="Gene3D" id="3.40.50.300">
    <property type="entry name" value="P-loop containing nucleotide triphosphate hydrolases"/>
    <property type="match status" value="1"/>
</dbReference>
<keyword evidence="5" id="KW-0436">Ligase</keyword>
<evidence type="ECO:0000256" key="8">
    <source>
        <dbReference type="ARBA" id="ARBA00022842"/>
    </source>
</evidence>
<evidence type="ECO:0000259" key="11">
    <source>
        <dbReference type="Pfam" id="PF07685"/>
    </source>
</evidence>
<dbReference type="Proteomes" id="UP000321822">
    <property type="component" value="Unassembled WGS sequence"/>
</dbReference>
<evidence type="ECO:0000256" key="5">
    <source>
        <dbReference type="ARBA" id="ARBA00022598"/>
    </source>
</evidence>
<comment type="cofactor">
    <cofactor evidence="1">
        <name>Mg(2+)</name>
        <dbReference type="ChEBI" id="CHEBI:18420"/>
    </cofactor>
</comment>
<evidence type="ECO:0000256" key="3">
    <source>
        <dbReference type="ARBA" id="ARBA00006205"/>
    </source>
</evidence>
<dbReference type="EMBL" id="VOLT01000003">
    <property type="protein sequence ID" value="TWX69934.1"/>
    <property type="molecule type" value="Genomic_DNA"/>
</dbReference>
<accession>A0A5C6QLS3</accession>
<organism evidence="12 13">
    <name type="scientific">Colwellia demingiae</name>
    <dbReference type="NCBI Taxonomy" id="89401"/>
    <lineage>
        <taxon>Bacteria</taxon>
        <taxon>Pseudomonadati</taxon>
        <taxon>Pseudomonadota</taxon>
        <taxon>Gammaproteobacteria</taxon>
        <taxon>Alteromonadales</taxon>
        <taxon>Colwelliaceae</taxon>
        <taxon>Colwellia</taxon>
    </lineage>
</organism>
<evidence type="ECO:0000256" key="1">
    <source>
        <dbReference type="ARBA" id="ARBA00001946"/>
    </source>
</evidence>
<keyword evidence="6" id="KW-0547">Nucleotide-binding</keyword>
<dbReference type="InterPro" id="IPR002586">
    <property type="entry name" value="CobQ/CobB/MinD/ParA_Nub-bd_dom"/>
</dbReference>
<proteinExistence type="inferred from homology"/>
<dbReference type="InterPro" id="IPR029062">
    <property type="entry name" value="Class_I_gatase-like"/>
</dbReference>
<sequence>MIVAAPHSGSGKTTITAALARYHRDQGRKVTVFKVGPDFIDPMILRQASSELVYQLDLWLVGEQGCRALLHRAAMESDLILIEGVMGLFDGTPSSADLAEYFNIPVLAVIDAKAMAQTFAAVTFGLATFRENLPFSGVIANRVNTERHAELLSTSLPKEFRFYGRIPKDDTITLPERHLGLVQAQELSDIDAQLDKAASHIANTGLTELPAKVEFFAQEAEVDGDCVQANIIEGALVGTRIIIIRDSAFSFIYAANIAFLTQAGAELIYCSAMLDPHLPDGDILYIPGGYPELYAKQLMNNETFLSDIRAFAASKKPIVAECGGMLYLLDQLTDMEGQQFSMVGLIPGKATMQKKLAAIGSQWVNLPSFTDNAAEDSADSIMRGHSFHYSCADIELDPTSQTTHHPSERAGEFVYQHNNILASYMHWYLPSNPSLTLRIFNKARYL</sequence>
<keyword evidence="13" id="KW-1185">Reference proteome</keyword>
<dbReference type="GO" id="GO:0005524">
    <property type="term" value="F:ATP binding"/>
    <property type="evidence" value="ECO:0007669"/>
    <property type="project" value="UniProtKB-KW"/>
</dbReference>
<dbReference type="OrthoDB" id="9764035at2"/>
<reference evidence="12 13" key="1">
    <citation type="submission" date="2019-07" db="EMBL/GenBank/DDBJ databases">
        <title>Genomes of sea-ice associated Colwellia species.</title>
        <authorList>
            <person name="Bowman J.P."/>
        </authorList>
    </citation>
    <scope>NUCLEOTIDE SEQUENCE [LARGE SCALE GENOMIC DNA]</scope>
    <source>
        <strain evidence="12 13">ACAM 459</strain>
    </source>
</reference>
<dbReference type="SUPFAM" id="SSF52317">
    <property type="entry name" value="Class I glutamine amidotransferase-like"/>
    <property type="match status" value="1"/>
</dbReference>
<dbReference type="InterPro" id="IPR004484">
    <property type="entry name" value="CbiA/CobB_synth"/>
</dbReference>
<evidence type="ECO:0000259" key="10">
    <source>
        <dbReference type="Pfam" id="PF01656"/>
    </source>
</evidence>
<dbReference type="InterPro" id="IPR011698">
    <property type="entry name" value="GATase_3"/>
</dbReference>
<evidence type="ECO:0000313" key="13">
    <source>
        <dbReference type="Proteomes" id="UP000321822"/>
    </source>
</evidence>
<evidence type="ECO:0000256" key="4">
    <source>
        <dbReference type="ARBA" id="ARBA00022573"/>
    </source>
</evidence>
<dbReference type="InterPro" id="IPR027417">
    <property type="entry name" value="P-loop_NTPase"/>
</dbReference>
<keyword evidence="7" id="KW-0067">ATP-binding</keyword>
<dbReference type="NCBIfam" id="TIGR00379">
    <property type="entry name" value="cobB"/>
    <property type="match status" value="1"/>
</dbReference>
<evidence type="ECO:0000256" key="7">
    <source>
        <dbReference type="ARBA" id="ARBA00022840"/>
    </source>
</evidence>
<dbReference type="Gene3D" id="3.40.50.880">
    <property type="match status" value="1"/>
</dbReference>
<dbReference type="NCBIfam" id="NF002204">
    <property type="entry name" value="PRK01077.1"/>
    <property type="match status" value="1"/>
</dbReference>
<feature type="domain" description="CobQ/CobB/MinD/ParA nucleotide binding" evidence="10">
    <location>
        <begin position="2"/>
        <end position="179"/>
    </location>
</feature>
<evidence type="ECO:0000256" key="9">
    <source>
        <dbReference type="ARBA" id="ARBA00022962"/>
    </source>
</evidence>
<comment type="pathway">
    <text evidence="2">Cofactor biosynthesis; adenosylcobalamin biosynthesis.</text>
</comment>
<keyword evidence="8" id="KW-0460">Magnesium</keyword>
<dbReference type="PROSITE" id="PS51274">
    <property type="entry name" value="GATASE_COBBQ"/>
    <property type="match status" value="1"/>
</dbReference>
<keyword evidence="9" id="KW-0315">Glutamine amidotransferase</keyword>
<comment type="caution">
    <text evidence="12">The sequence shown here is derived from an EMBL/GenBank/DDBJ whole genome shotgun (WGS) entry which is preliminary data.</text>
</comment>
<feature type="domain" description="CobB/CobQ-like glutamine amidotransferase" evidence="11">
    <location>
        <begin position="240"/>
        <end position="429"/>
    </location>
</feature>
<evidence type="ECO:0000313" key="12">
    <source>
        <dbReference type="EMBL" id="TWX69934.1"/>
    </source>
</evidence>
<keyword evidence="4" id="KW-0169">Cobalamin biosynthesis</keyword>
<dbReference type="GO" id="GO:0042242">
    <property type="term" value="F:cobyrinic acid a,c-diamide synthase activity"/>
    <property type="evidence" value="ECO:0007669"/>
    <property type="project" value="InterPro"/>
</dbReference>
<dbReference type="CDD" id="cd03130">
    <property type="entry name" value="GATase1_CobB"/>
    <property type="match status" value="1"/>
</dbReference>
<dbReference type="GO" id="GO:0009236">
    <property type="term" value="P:cobalamin biosynthetic process"/>
    <property type="evidence" value="ECO:0007669"/>
    <property type="project" value="UniProtKB-KW"/>
</dbReference>
<dbReference type="SUPFAM" id="SSF52540">
    <property type="entry name" value="P-loop containing nucleoside triphosphate hydrolases"/>
    <property type="match status" value="1"/>
</dbReference>
<dbReference type="Pfam" id="PF07685">
    <property type="entry name" value="GATase_3"/>
    <property type="match status" value="1"/>
</dbReference>
<dbReference type="CDD" id="cd05388">
    <property type="entry name" value="CobB_N"/>
    <property type="match status" value="1"/>
</dbReference>
<evidence type="ECO:0000256" key="2">
    <source>
        <dbReference type="ARBA" id="ARBA00004953"/>
    </source>
</evidence>
<protein>
    <submittedName>
        <fullName evidence="12">Cobyrinate a,c-diamide synthase</fullName>
    </submittedName>
</protein>
<evidence type="ECO:0000256" key="6">
    <source>
        <dbReference type="ARBA" id="ARBA00022741"/>
    </source>
</evidence>